<feature type="compositionally biased region" description="Low complexity" evidence="17">
    <location>
        <begin position="521"/>
        <end position="542"/>
    </location>
</feature>
<reference evidence="19 20" key="1">
    <citation type="submission" date="2016-08" db="EMBL/GenBank/DDBJ databases">
        <title>Genomes of anaerobic fungi encode conserved fungal cellulosomes for biomass hydrolysis.</title>
        <authorList>
            <consortium name="DOE Joint Genome Institute"/>
            <person name="Haitjema C.H."/>
            <person name="Gilmore S.P."/>
            <person name="Henske J.K."/>
            <person name="Solomon K.V."/>
            <person name="De Groot R."/>
            <person name="Kuo A."/>
            <person name="Mondo S.J."/>
            <person name="Salamov A.A."/>
            <person name="Labutti K."/>
            <person name="Zhao Z."/>
            <person name="Chiniquy J."/>
            <person name="Barry K."/>
            <person name="Brewer H.M."/>
            <person name="Purvine S.O."/>
            <person name="Wright A.T."/>
            <person name="Boxma B."/>
            <person name="Van Alen T."/>
            <person name="Hackstein J.H."/>
            <person name="Baker S.E."/>
            <person name="Grigoriev I.V."/>
            <person name="O'Malley M.A."/>
        </authorList>
    </citation>
    <scope>NUCLEOTIDE SEQUENCE [LARGE SCALE GENOMIC DNA]</scope>
    <source>
        <strain evidence="20">finn</strain>
    </source>
</reference>
<evidence type="ECO:0000256" key="2">
    <source>
        <dbReference type="ARBA" id="ARBA00004123"/>
    </source>
</evidence>
<dbReference type="GO" id="GO:0005634">
    <property type="term" value="C:nucleus"/>
    <property type="evidence" value="ECO:0007669"/>
    <property type="project" value="UniProtKB-SubCell"/>
</dbReference>
<dbReference type="GO" id="GO:0046872">
    <property type="term" value="F:metal ion binding"/>
    <property type="evidence" value="ECO:0007669"/>
    <property type="project" value="UniProtKB-KW"/>
</dbReference>
<name>A0A1Y1VHP3_9FUNG</name>
<sequence>MDRYKTLQVLGDGSFGVVVKAENLKTGEIVAIKRMKKKFYSWEECIQLREVKSLKKLNNNPNLVKLKEVIRENDELYFVFEYMDGNLYQFLKEQEGKLLPEFEVKKIMFQVLQGLAHMHKHGFFHRDMKPENLLTSGPFVKIGDFGLAREIRSRPPYTEYVSTRWYRAPEVLLRSTSYSSPIDMWAMGAIAAELFTLRPLFPGSSEMDELYRICSVIGTPTDSYSGNQGSGANQSFDTPSDNNSVILSGGGSWQEGIRLASAMGFKFPTMAPVPLNNLIPNASVEALQLILDMLKWDPNSRPTAQESLQYPWFRDIWSNSVLKNSLLAGTLNKIETTKENTESKKNELEIAKTENLDKKFQKLNNLSSTSNSNSNNTLSSPTGSFDFDIDDDGNIIKSKHGNKKDYMNNNESLSNINNMTFSSLYSLNNQNNDATVSTLNFNRSMSYTNISPKTNGNELSSRSSRKSLFRSDSTKKNDDEKLYCGSSTSVINPSDSLFNTNNENYGIESTTYKKKAESSHASKSNFNNYNHSNHSDISNSNNTVNETEDKIDDEFNNNTKQENDNLSYRNTINHNSNNNIAGIGIKNVKRYNSPTEDNKGLSSSFGKLSLSGSINNGNHTSESLIKNKLKPMNTTNSETSNDHSLESNSDHSKTSLNGLNFNSGSKSVNSNSGNVGKMNQYSSSIYAPPHSLVPKSQNNSCDSVNNPNFLNYQSSFSSNNINQRIGTSSSVNSSRHYNNNHHDQSLTSLPISSNNSINGHHQSIPSRPSKYKQLPAIDNQLTNKNFLKSPDISMNNIFHENIELNKGSHKNQQTSPNLENTNSQLNSSNSLNMLQHSNKLNSLTYNSHNVFESASNGSFSNSKSSHPSLLKPLLTNQSKSNIINDGMNSQQFQKPVKLESLNSFELNSTRRPSRGEDFTKLYTYQHSK</sequence>
<keyword evidence="7" id="KW-0479">Metal-binding</keyword>
<dbReference type="EC" id="2.7.11.1" evidence="4"/>
<keyword evidence="13" id="KW-0966">Cell projection</keyword>
<evidence type="ECO:0000256" key="13">
    <source>
        <dbReference type="ARBA" id="ARBA00023273"/>
    </source>
</evidence>
<keyword evidence="9 19" id="KW-0418">Kinase</keyword>
<feature type="compositionally biased region" description="Polar residues" evidence="17">
    <location>
        <begin position="721"/>
        <end position="737"/>
    </location>
</feature>
<feature type="compositionally biased region" description="Polar residues" evidence="17">
    <location>
        <begin position="745"/>
        <end position="766"/>
    </location>
</feature>
<evidence type="ECO:0000256" key="14">
    <source>
        <dbReference type="ARBA" id="ARBA00047899"/>
    </source>
</evidence>
<evidence type="ECO:0000256" key="1">
    <source>
        <dbReference type="ARBA" id="ARBA00001946"/>
    </source>
</evidence>
<feature type="region of interest" description="Disordered" evidence="17">
    <location>
        <begin position="612"/>
        <end position="682"/>
    </location>
</feature>
<dbReference type="InterPro" id="IPR050117">
    <property type="entry name" value="MAPK"/>
</dbReference>
<dbReference type="CDD" id="cd07830">
    <property type="entry name" value="STKc_MAK_like"/>
    <property type="match status" value="1"/>
</dbReference>
<keyword evidence="11" id="KW-0460">Magnesium</keyword>
<protein>
    <recommendedName>
        <fullName evidence="4">non-specific serine/threonine protein kinase</fullName>
        <ecNumber evidence="4">2.7.11.1</ecNumber>
    </recommendedName>
</protein>
<reference evidence="19 20" key="2">
    <citation type="submission" date="2016-08" db="EMBL/GenBank/DDBJ databases">
        <title>Pervasive Adenine N6-methylation of Active Genes in Fungi.</title>
        <authorList>
            <consortium name="DOE Joint Genome Institute"/>
            <person name="Mondo S.J."/>
            <person name="Dannebaum R.O."/>
            <person name="Kuo R.C."/>
            <person name="Labutti K."/>
            <person name="Haridas S."/>
            <person name="Kuo A."/>
            <person name="Salamov A."/>
            <person name="Ahrendt S.R."/>
            <person name="Lipzen A."/>
            <person name="Sullivan W."/>
            <person name="Andreopoulos W.B."/>
            <person name="Clum A."/>
            <person name="Lindquist E."/>
            <person name="Daum C."/>
            <person name="Ramamoorthy G.K."/>
            <person name="Gryganskyi A."/>
            <person name="Culley D."/>
            <person name="Magnuson J.K."/>
            <person name="James T.Y."/>
            <person name="O'Malley M.A."/>
            <person name="Stajich J.E."/>
            <person name="Spatafora J.W."/>
            <person name="Visel A."/>
            <person name="Grigoriev I.V."/>
        </authorList>
    </citation>
    <scope>NUCLEOTIDE SEQUENCE [LARGE SCALE GENOMIC DNA]</scope>
    <source>
        <strain evidence="20">finn</strain>
    </source>
</reference>
<feature type="compositionally biased region" description="Low complexity" evidence="17">
    <location>
        <begin position="365"/>
        <end position="380"/>
    </location>
</feature>
<dbReference type="PANTHER" id="PTHR24055">
    <property type="entry name" value="MITOGEN-ACTIVATED PROTEIN KINASE"/>
    <property type="match status" value="1"/>
</dbReference>
<dbReference type="PROSITE" id="PS50011">
    <property type="entry name" value="PROTEIN_KINASE_DOM"/>
    <property type="match status" value="1"/>
</dbReference>
<keyword evidence="6" id="KW-0808">Transferase</keyword>
<evidence type="ECO:0000256" key="7">
    <source>
        <dbReference type="ARBA" id="ARBA00022723"/>
    </source>
</evidence>
<feature type="domain" description="Protein kinase" evidence="18">
    <location>
        <begin position="4"/>
        <end position="313"/>
    </location>
</feature>
<feature type="compositionally biased region" description="Basic and acidic residues" evidence="17">
    <location>
        <begin position="640"/>
        <end position="653"/>
    </location>
</feature>
<comment type="subcellular location">
    <subcellularLocation>
        <location evidence="3">Cell projection</location>
        <location evidence="3">Cilium</location>
    </subcellularLocation>
    <subcellularLocation>
        <location evidence="2">Nucleus</location>
    </subcellularLocation>
</comment>
<feature type="region of interest" description="Disordered" evidence="17">
    <location>
        <begin position="365"/>
        <end position="384"/>
    </location>
</feature>
<dbReference type="FunFam" id="1.10.510.10:FF:000624">
    <property type="entry name" value="Mitogen-activated protein kinase"/>
    <property type="match status" value="1"/>
</dbReference>
<dbReference type="GO" id="GO:0005929">
    <property type="term" value="C:cilium"/>
    <property type="evidence" value="ECO:0007669"/>
    <property type="project" value="UniProtKB-SubCell"/>
</dbReference>
<dbReference type="STRING" id="1754191.A0A1Y1VHP3"/>
<feature type="region of interest" description="Disordered" evidence="17">
    <location>
        <begin position="448"/>
        <end position="486"/>
    </location>
</feature>
<comment type="catalytic activity">
    <reaction evidence="15">
        <text>L-seryl-[protein] + ATP = O-phospho-L-seryl-[protein] + ADP + H(+)</text>
        <dbReference type="Rhea" id="RHEA:17989"/>
        <dbReference type="Rhea" id="RHEA-COMP:9863"/>
        <dbReference type="Rhea" id="RHEA-COMP:11604"/>
        <dbReference type="ChEBI" id="CHEBI:15378"/>
        <dbReference type="ChEBI" id="CHEBI:29999"/>
        <dbReference type="ChEBI" id="CHEBI:30616"/>
        <dbReference type="ChEBI" id="CHEBI:83421"/>
        <dbReference type="ChEBI" id="CHEBI:456216"/>
        <dbReference type="EC" id="2.7.11.1"/>
    </reaction>
</comment>
<feature type="compositionally biased region" description="Low complexity" evidence="17">
    <location>
        <begin position="817"/>
        <end position="829"/>
    </location>
</feature>
<evidence type="ECO:0000256" key="11">
    <source>
        <dbReference type="ARBA" id="ARBA00022842"/>
    </source>
</evidence>
<dbReference type="Proteomes" id="UP000193719">
    <property type="component" value="Unassembled WGS sequence"/>
</dbReference>
<dbReference type="SUPFAM" id="SSF56112">
    <property type="entry name" value="Protein kinase-like (PK-like)"/>
    <property type="match status" value="1"/>
</dbReference>
<keyword evidence="20" id="KW-1185">Reference proteome</keyword>
<evidence type="ECO:0000256" key="10">
    <source>
        <dbReference type="ARBA" id="ARBA00022840"/>
    </source>
</evidence>
<feature type="region of interest" description="Disordered" evidence="17">
    <location>
        <begin position="807"/>
        <end position="829"/>
    </location>
</feature>
<evidence type="ECO:0000256" key="16">
    <source>
        <dbReference type="PROSITE-ProRule" id="PRU10141"/>
    </source>
</evidence>
<evidence type="ECO:0000313" key="20">
    <source>
        <dbReference type="Proteomes" id="UP000193719"/>
    </source>
</evidence>
<evidence type="ECO:0000256" key="12">
    <source>
        <dbReference type="ARBA" id="ARBA00023242"/>
    </source>
</evidence>
<feature type="compositionally biased region" description="Low complexity" evidence="17">
    <location>
        <begin position="662"/>
        <end position="677"/>
    </location>
</feature>
<evidence type="ECO:0000313" key="19">
    <source>
        <dbReference type="EMBL" id="ORX55981.1"/>
    </source>
</evidence>
<dbReference type="OrthoDB" id="2158884at2759"/>
<comment type="caution">
    <text evidence="19">The sequence shown here is derived from an EMBL/GenBank/DDBJ whole genome shotgun (WGS) entry which is preliminary data.</text>
</comment>
<proteinExistence type="predicted"/>
<organism evidence="19 20">
    <name type="scientific">Piromyces finnis</name>
    <dbReference type="NCBI Taxonomy" id="1754191"/>
    <lineage>
        <taxon>Eukaryota</taxon>
        <taxon>Fungi</taxon>
        <taxon>Fungi incertae sedis</taxon>
        <taxon>Chytridiomycota</taxon>
        <taxon>Chytridiomycota incertae sedis</taxon>
        <taxon>Neocallimastigomycetes</taxon>
        <taxon>Neocallimastigales</taxon>
        <taxon>Neocallimastigaceae</taxon>
        <taxon>Piromyces</taxon>
    </lineage>
</organism>
<evidence type="ECO:0000256" key="6">
    <source>
        <dbReference type="ARBA" id="ARBA00022679"/>
    </source>
</evidence>
<evidence type="ECO:0000256" key="15">
    <source>
        <dbReference type="ARBA" id="ARBA00048679"/>
    </source>
</evidence>
<feature type="region of interest" description="Disordered" evidence="17">
    <location>
        <begin position="721"/>
        <end position="770"/>
    </location>
</feature>
<dbReference type="InterPro" id="IPR017441">
    <property type="entry name" value="Protein_kinase_ATP_BS"/>
</dbReference>
<evidence type="ECO:0000256" key="5">
    <source>
        <dbReference type="ARBA" id="ARBA00022527"/>
    </source>
</evidence>
<dbReference type="EMBL" id="MCFH01000008">
    <property type="protein sequence ID" value="ORX55981.1"/>
    <property type="molecule type" value="Genomic_DNA"/>
</dbReference>
<accession>A0A1Y1VHP3</accession>
<dbReference type="FunFam" id="3.30.200.20:FF:000071">
    <property type="entry name" value="serine/threonine-protein kinase MAK isoform X1"/>
    <property type="match status" value="1"/>
</dbReference>
<evidence type="ECO:0000259" key="18">
    <source>
        <dbReference type="PROSITE" id="PS50011"/>
    </source>
</evidence>
<feature type="compositionally biased region" description="Polar residues" evidence="17">
    <location>
        <begin position="614"/>
        <end position="624"/>
    </location>
</feature>
<dbReference type="GO" id="GO:0005524">
    <property type="term" value="F:ATP binding"/>
    <property type="evidence" value="ECO:0007669"/>
    <property type="project" value="UniProtKB-UniRule"/>
</dbReference>
<feature type="compositionally biased region" description="Basic and acidic residues" evidence="17">
    <location>
        <begin position="472"/>
        <end position="482"/>
    </location>
</feature>
<dbReference type="PROSITE" id="PS00108">
    <property type="entry name" value="PROTEIN_KINASE_ST"/>
    <property type="match status" value="1"/>
</dbReference>
<dbReference type="Pfam" id="PF00069">
    <property type="entry name" value="Pkinase"/>
    <property type="match status" value="1"/>
</dbReference>
<gene>
    <name evidence="19" type="ORF">BCR36DRAFT_175183</name>
</gene>
<dbReference type="PROSITE" id="PS00107">
    <property type="entry name" value="PROTEIN_KINASE_ATP"/>
    <property type="match status" value="1"/>
</dbReference>
<keyword evidence="12" id="KW-0539">Nucleus</keyword>
<keyword evidence="10 16" id="KW-0067">ATP-binding</keyword>
<comment type="cofactor">
    <cofactor evidence="1">
        <name>Mg(2+)</name>
        <dbReference type="ChEBI" id="CHEBI:18420"/>
    </cofactor>
</comment>
<dbReference type="InterPro" id="IPR000719">
    <property type="entry name" value="Prot_kinase_dom"/>
</dbReference>
<feature type="region of interest" description="Disordered" evidence="17">
    <location>
        <begin position="516"/>
        <end position="545"/>
    </location>
</feature>
<keyword evidence="8 16" id="KW-0547">Nucleotide-binding</keyword>
<feature type="binding site" evidence="16">
    <location>
        <position position="33"/>
    </location>
    <ligand>
        <name>ATP</name>
        <dbReference type="ChEBI" id="CHEBI:30616"/>
    </ligand>
</feature>
<evidence type="ECO:0000256" key="17">
    <source>
        <dbReference type="SAM" id="MobiDB-lite"/>
    </source>
</evidence>
<dbReference type="AlphaFoldDB" id="A0A1Y1VHP3"/>
<evidence type="ECO:0000256" key="3">
    <source>
        <dbReference type="ARBA" id="ARBA00004138"/>
    </source>
</evidence>
<keyword evidence="5" id="KW-0723">Serine/threonine-protein kinase</keyword>
<feature type="compositionally biased region" description="Polar residues" evidence="17">
    <location>
        <begin position="448"/>
        <end position="459"/>
    </location>
</feature>
<dbReference type="InterPro" id="IPR011009">
    <property type="entry name" value="Kinase-like_dom_sf"/>
</dbReference>
<dbReference type="Gene3D" id="1.10.510.10">
    <property type="entry name" value="Transferase(Phosphotransferase) domain 1"/>
    <property type="match status" value="1"/>
</dbReference>
<evidence type="ECO:0000256" key="8">
    <source>
        <dbReference type="ARBA" id="ARBA00022741"/>
    </source>
</evidence>
<comment type="catalytic activity">
    <reaction evidence="14">
        <text>L-threonyl-[protein] + ATP = O-phospho-L-threonyl-[protein] + ADP + H(+)</text>
        <dbReference type="Rhea" id="RHEA:46608"/>
        <dbReference type="Rhea" id="RHEA-COMP:11060"/>
        <dbReference type="Rhea" id="RHEA-COMP:11605"/>
        <dbReference type="ChEBI" id="CHEBI:15378"/>
        <dbReference type="ChEBI" id="CHEBI:30013"/>
        <dbReference type="ChEBI" id="CHEBI:30616"/>
        <dbReference type="ChEBI" id="CHEBI:61977"/>
        <dbReference type="ChEBI" id="CHEBI:456216"/>
        <dbReference type="EC" id="2.7.11.1"/>
    </reaction>
</comment>
<dbReference type="InterPro" id="IPR008271">
    <property type="entry name" value="Ser/Thr_kinase_AS"/>
</dbReference>
<dbReference type="Gene3D" id="3.30.200.20">
    <property type="entry name" value="Phosphorylase Kinase, domain 1"/>
    <property type="match status" value="1"/>
</dbReference>
<evidence type="ECO:0000256" key="4">
    <source>
        <dbReference type="ARBA" id="ARBA00012513"/>
    </source>
</evidence>
<evidence type="ECO:0000256" key="9">
    <source>
        <dbReference type="ARBA" id="ARBA00022777"/>
    </source>
</evidence>
<dbReference type="GO" id="GO:0004674">
    <property type="term" value="F:protein serine/threonine kinase activity"/>
    <property type="evidence" value="ECO:0007669"/>
    <property type="project" value="UniProtKB-KW"/>
</dbReference>
<dbReference type="SMART" id="SM00220">
    <property type="entry name" value="S_TKc"/>
    <property type="match status" value="1"/>
</dbReference>